<dbReference type="OrthoDB" id="118550at2759"/>
<feature type="domain" description="Myb-like" evidence="2">
    <location>
        <begin position="38"/>
        <end position="90"/>
    </location>
</feature>
<dbReference type="Pfam" id="PF00249">
    <property type="entry name" value="Myb_DNA-binding"/>
    <property type="match status" value="2"/>
</dbReference>
<proteinExistence type="predicted"/>
<organism evidence="4 5">
    <name type="scientific">Aphanomyces stellatus</name>
    <dbReference type="NCBI Taxonomy" id="120398"/>
    <lineage>
        <taxon>Eukaryota</taxon>
        <taxon>Sar</taxon>
        <taxon>Stramenopiles</taxon>
        <taxon>Oomycota</taxon>
        <taxon>Saprolegniomycetes</taxon>
        <taxon>Saprolegniales</taxon>
        <taxon>Verrucalvaceae</taxon>
        <taxon>Aphanomyces</taxon>
    </lineage>
</organism>
<gene>
    <name evidence="4" type="primary">Aste57867_13737</name>
    <name evidence="3" type="ORF">As57867_013687</name>
    <name evidence="4" type="ORF">ASTE57867_13737</name>
</gene>
<dbReference type="PROSITE" id="PS50090">
    <property type="entry name" value="MYB_LIKE"/>
    <property type="match status" value="2"/>
</dbReference>
<evidence type="ECO:0000313" key="3">
    <source>
        <dbReference type="EMBL" id="KAF0695449.1"/>
    </source>
</evidence>
<dbReference type="EMBL" id="CAADRA010005500">
    <property type="protein sequence ID" value="VFT90570.1"/>
    <property type="molecule type" value="Genomic_DNA"/>
</dbReference>
<evidence type="ECO:0000313" key="4">
    <source>
        <dbReference type="EMBL" id="VFT90570.1"/>
    </source>
</evidence>
<dbReference type="AlphaFoldDB" id="A0A485L121"/>
<dbReference type="Proteomes" id="UP000332933">
    <property type="component" value="Unassembled WGS sequence"/>
</dbReference>
<accession>A0A485L121</accession>
<keyword evidence="5" id="KW-1185">Reference proteome</keyword>
<dbReference type="Gene3D" id="1.10.10.60">
    <property type="entry name" value="Homeodomain-like"/>
    <property type="match status" value="2"/>
</dbReference>
<dbReference type="SUPFAM" id="SSF46689">
    <property type="entry name" value="Homeodomain-like"/>
    <property type="match status" value="2"/>
</dbReference>
<dbReference type="InterPro" id="IPR001005">
    <property type="entry name" value="SANT/Myb"/>
</dbReference>
<feature type="compositionally biased region" description="Polar residues" evidence="1">
    <location>
        <begin position="278"/>
        <end position="290"/>
    </location>
</feature>
<dbReference type="EMBL" id="VJMH01005479">
    <property type="protein sequence ID" value="KAF0695449.1"/>
    <property type="molecule type" value="Genomic_DNA"/>
</dbReference>
<dbReference type="SMART" id="SM00717">
    <property type="entry name" value="SANT"/>
    <property type="match status" value="2"/>
</dbReference>
<dbReference type="PANTHER" id="PTHR44042">
    <property type="entry name" value="DUPLICATED HOMEODOMAIN-LIKE SUPERFAMILY PROTEIN-RELATED"/>
    <property type="match status" value="1"/>
</dbReference>
<protein>
    <submittedName>
        <fullName evidence="4">Aste57867_13737 protein</fullName>
    </submittedName>
</protein>
<evidence type="ECO:0000256" key="1">
    <source>
        <dbReference type="SAM" id="MobiDB-lite"/>
    </source>
</evidence>
<feature type="compositionally biased region" description="Low complexity" evidence="1">
    <location>
        <begin position="300"/>
        <end position="320"/>
    </location>
</feature>
<name>A0A485L121_9STRA</name>
<sequence>MWKSAQGAVGPDAAGMAVLTIADYNADAQVAAEAARGWTADEHLRFLDGLEVYGQQQEGASSTSPPWALIASYVQTRSEAETKEHGERYLHALLTQSLLVTKASGVVWTADEDKQFENALAEWIHTPHAWTKIAMQLPGKTVYDVMDRYDALVRDLTACDKGIEPAPVTDIHEANMALIASIACANDNHVLYDVFKEAYDNPCSVEIATYVASAVVGMVASTGQTNAKRGRPKGKAATEAKKPPATKVKKSPRKKPKVPKAAGKPWDQHGDPKKQTKPKGTSHNSSSNSHPGLGHGGGFLLPPLGGKIPPGVLGPTKRKS</sequence>
<evidence type="ECO:0000259" key="2">
    <source>
        <dbReference type="PROSITE" id="PS50090"/>
    </source>
</evidence>
<dbReference type="CDD" id="cd00167">
    <property type="entry name" value="SANT"/>
    <property type="match status" value="2"/>
</dbReference>
<dbReference type="PANTHER" id="PTHR44042:SF62">
    <property type="entry name" value="OS02G0511200 PROTEIN"/>
    <property type="match status" value="1"/>
</dbReference>
<evidence type="ECO:0000313" key="5">
    <source>
        <dbReference type="Proteomes" id="UP000332933"/>
    </source>
</evidence>
<reference evidence="4 5" key="1">
    <citation type="submission" date="2019-03" db="EMBL/GenBank/DDBJ databases">
        <authorList>
            <person name="Gaulin E."/>
            <person name="Dumas B."/>
        </authorList>
    </citation>
    <scope>NUCLEOTIDE SEQUENCE [LARGE SCALE GENOMIC DNA]</scope>
    <source>
        <strain evidence="4">CBS 568.67</strain>
    </source>
</reference>
<feature type="region of interest" description="Disordered" evidence="1">
    <location>
        <begin position="224"/>
        <end position="320"/>
    </location>
</feature>
<dbReference type="InterPro" id="IPR009057">
    <property type="entry name" value="Homeodomain-like_sf"/>
</dbReference>
<reference evidence="3" key="2">
    <citation type="submission" date="2019-06" db="EMBL/GenBank/DDBJ databases">
        <title>Genomics analysis of Aphanomyces spp. identifies a new class of oomycete effector associated with host adaptation.</title>
        <authorList>
            <person name="Gaulin E."/>
        </authorList>
    </citation>
    <scope>NUCLEOTIDE SEQUENCE</scope>
    <source>
        <strain evidence="3">CBS 578.67</strain>
    </source>
</reference>
<feature type="domain" description="Myb-like" evidence="2">
    <location>
        <begin position="108"/>
        <end position="153"/>
    </location>
</feature>
<feature type="compositionally biased region" description="Basic residues" evidence="1">
    <location>
        <begin position="247"/>
        <end position="258"/>
    </location>
</feature>